<evidence type="ECO:0000259" key="1">
    <source>
        <dbReference type="Pfam" id="PF09588"/>
    </source>
</evidence>
<dbReference type="PANTHER" id="PTHR46609:SF8">
    <property type="entry name" value="YQAJ VIRAL RECOMBINASE DOMAIN-CONTAINING PROTEIN"/>
    <property type="match status" value="1"/>
</dbReference>
<dbReference type="OrthoDB" id="6592755at2759"/>
<dbReference type="RefSeq" id="XP_030749252.1">
    <property type="nucleotide sequence ID" value="XM_030893392.1"/>
</dbReference>
<sequence length="378" mass="42810">MQCSCKGGAGGCCKHISAFLILLTRKNLSELENISQTELSCAWANVKGSVIKKYKAVCINEMPCIKPNVVPAITVDEDMKKTMLNFFIKKLPKSAIAKHLEGRQTEGASNNLEGNENDVAIPFNFTIIIDNAAQSILMMMLSSLEYQFSFPCCKALYSTILNDSVYNTVSLCQSCTDWYNARQFRITGSRCYEIYTYRGLDWDTKSKKFYWPKSFTNKFVRHGLKYEKDARAAFISQTGHTVIECGMIISPQNKWLGFSPDGIIIDTNGNPVALLEIKCIYSGSSTSIEDAIQSCSYITKENGVYRLKKNHKYYGQVQFGMAILNVPKSYLVLYASFDMSLVIIDIEYNFEFTWEMLSKVKTNYFSKMIHAICESKSE</sequence>
<dbReference type="GO" id="GO:0006281">
    <property type="term" value="P:DNA repair"/>
    <property type="evidence" value="ECO:0007669"/>
    <property type="project" value="UniProtKB-ARBA"/>
</dbReference>
<dbReference type="KEGG" id="soy:115877238"/>
<dbReference type="InterPro" id="IPR019080">
    <property type="entry name" value="YqaJ_viral_recombinase"/>
</dbReference>
<dbReference type="Proteomes" id="UP000504635">
    <property type="component" value="Unplaced"/>
</dbReference>
<dbReference type="AlphaFoldDB" id="A0A6J2XDD5"/>
<reference evidence="3" key="1">
    <citation type="submission" date="2025-08" db="UniProtKB">
        <authorList>
            <consortium name="RefSeq"/>
        </authorList>
    </citation>
    <scope>IDENTIFICATION</scope>
    <source>
        <tissue evidence="3">Gonads</tissue>
    </source>
</reference>
<keyword evidence="2" id="KW-1185">Reference proteome</keyword>
<dbReference type="PANTHER" id="PTHR46609">
    <property type="entry name" value="EXONUCLEASE, PHAGE-TYPE/RECB, C-TERMINAL DOMAIN-CONTAINING PROTEIN"/>
    <property type="match status" value="1"/>
</dbReference>
<accession>A0A6J2XDD5</accession>
<evidence type="ECO:0000313" key="2">
    <source>
        <dbReference type="Proteomes" id="UP000504635"/>
    </source>
</evidence>
<feature type="domain" description="YqaJ viral recombinase" evidence="1">
    <location>
        <begin position="177"/>
        <end position="323"/>
    </location>
</feature>
<dbReference type="InParanoid" id="A0A6J2XDD5"/>
<dbReference type="Pfam" id="PF09588">
    <property type="entry name" value="YqaJ"/>
    <property type="match status" value="1"/>
</dbReference>
<dbReference type="InterPro" id="IPR051703">
    <property type="entry name" value="NF-kappa-B_Signaling_Reg"/>
</dbReference>
<name>A0A6J2XDD5_SITOR</name>
<dbReference type="CDD" id="cd22343">
    <property type="entry name" value="PDDEXK_lambda_exonuclease-like"/>
    <property type="match status" value="1"/>
</dbReference>
<protein>
    <submittedName>
        <fullName evidence="3">Uncharacterized protein LOC115877238</fullName>
    </submittedName>
</protein>
<dbReference type="Gene3D" id="3.90.320.10">
    <property type="match status" value="1"/>
</dbReference>
<dbReference type="SUPFAM" id="SSF52980">
    <property type="entry name" value="Restriction endonuclease-like"/>
    <property type="match status" value="1"/>
</dbReference>
<dbReference type="InterPro" id="IPR011604">
    <property type="entry name" value="PDDEXK-like_dom_sf"/>
</dbReference>
<dbReference type="InterPro" id="IPR011335">
    <property type="entry name" value="Restrct_endonuc-II-like"/>
</dbReference>
<evidence type="ECO:0000313" key="3">
    <source>
        <dbReference type="RefSeq" id="XP_030749252.1"/>
    </source>
</evidence>
<organism evidence="2 3">
    <name type="scientific">Sitophilus oryzae</name>
    <name type="common">Rice weevil</name>
    <name type="synonym">Curculio oryzae</name>
    <dbReference type="NCBI Taxonomy" id="7048"/>
    <lineage>
        <taxon>Eukaryota</taxon>
        <taxon>Metazoa</taxon>
        <taxon>Ecdysozoa</taxon>
        <taxon>Arthropoda</taxon>
        <taxon>Hexapoda</taxon>
        <taxon>Insecta</taxon>
        <taxon>Pterygota</taxon>
        <taxon>Neoptera</taxon>
        <taxon>Endopterygota</taxon>
        <taxon>Coleoptera</taxon>
        <taxon>Polyphaga</taxon>
        <taxon>Cucujiformia</taxon>
        <taxon>Curculionidae</taxon>
        <taxon>Dryophthorinae</taxon>
        <taxon>Sitophilus</taxon>
    </lineage>
</organism>
<proteinExistence type="predicted"/>
<dbReference type="GeneID" id="115877238"/>
<gene>
    <name evidence="3" type="primary">LOC115877238</name>
</gene>